<dbReference type="AlphaFoldDB" id="A0A2M8J4L8"/>
<accession>A0A2M8J4L8</accession>
<evidence type="ECO:0000313" key="2">
    <source>
        <dbReference type="EMBL" id="PJE37717.1"/>
    </source>
</evidence>
<reference evidence="2 3" key="1">
    <citation type="journal article" date="2018" name="Int. J. Syst. Evol. Microbiol.">
        <title>Pseudooceanicola lipolyticus sp. nov., a marine alphaproteobacterium, reclassification of Oceanicola flagellatus as Pseudooceanicola flagellatus comb. nov. and emended description of the genus Pseudooceanicola.</title>
        <authorList>
            <person name="Huang M.-M."/>
            <person name="Guo L.-L."/>
            <person name="Wu Y.-H."/>
            <person name="Lai Q.-L."/>
            <person name="Shao Z.-Z."/>
            <person name="Wang C.-S."/>
            <person name="Wu M."/>
            <person name="Xu X.-W."/>
        </authorList>
    </citation>
    <scope>NUCLEOTIDE SEQUENCE [LARGE SCALE GENOMIC DNA]</scope>
    <source>
        <strain evidence="2 3">157</strain>
    </source>
</reference>
<evidence type="ECO:0000259" key="1">
    <source>
        <dbReference type="PROSITE" id="PS51186"/>
    </source>
</evidence>
<dbReference type="InterPro" id="IPR016181">
    <property type="entry name" value="Acyl_CoA_acyltransferase"/>
</dbReference>
<name>A0A2M8J4L8_9RHOB</name>
<dbReference type="OrthoDB" id="9797178at2"/>
<feature type="domain" description="N-acetyltransferase" evidence="1">
    <location>
        <begin position="6"/>
        <end position="153"/>
    </location>
</feature>
<protein>
    <submittedName>
        <fullName evidence="2">N-acetyltransferase</fullName>
    </submittedName>
</protein>
<comment type="caution">
    <text evidence="2">The sequence shown here is derived from an EMBL/GenBank/DDBJ whole genome shotgun (WGS) entry which is preliminary data.</text>
</comment>
<dbReference type="Gene3D" id="3.40.630.30">
    <property type="match status" value="1"/>
</dbReference>
<dbReference type="PROSITE" id="PS51186">
    <property type="entry name" value="GNAT"/>
    <property type="match status" value="1"/>
</dbReference>
<dbReference type="SUPFAM" id="SSF55729">
    <property type="entry name" value="Acyl-CoA N-acyltransferases (Nat)"/>
    <property type="match status" value="1"/>
</dbReference>
<dbReference type="GO" id="GO:0016747">
    <property type="term" value="F:acyltransferase activity, transferring groups other than amino-acyl groups"/>
    <property type="evidence" value="ECO:0007669"/>
    <property type="project" value="InterPro"/>
</dbReference>
<keyword evidence="3" id="KW-1185">Reference proteome</keyword>
<sequence>MVSSPDPSRPATPADHREIDALLRAAFPGADEAELVHQLREGGEMLSEVVTPWHGRIVGYYALSRMRAPDGWACLAPVAVLPAYQNGAQGVHLGSQLMHDLVTSIRSSSSAIDTVVVLGDPPFYARAGFSLERAARLSSPYPIDHTLILRPGNDRPQAELIYPDAFG</sequence>
<dbReference type="EMBL" id="PGTB01000010">
    <property type="protein sequence ID" value="PJE37717.1"/>
    <property type="molecule type" value="Genomic_DNA"/>
</dbReference>
<evidence type="ECO:0000313" key="3">
    <source>
        <dbReference type="Proteomes" id="UP000231553"/>
    </source>
</evidence>
<organism evidence="2 3">
    <name type="scientific">Pseudooceanicola lipolyticus</name>
    <dbReference type="NCBI Taxonomy" id="2029104"/>
    <lineage>
        <taxon>Bacteria</taxon>
        <taxon>Pseudomonadati</taxon>
        <taxon>Pseudomonadota</taxon>
        <taxon>Alphaproteobacteria</taxon>
        <taxon>Rhodobacterales</taxon>
        <taxon>Paracoccaceae</taxon>
        <taxon>Pseudooceanicola</taxon>
    </lineage>
</organism>
<dbReference type="RefSeq" id="WP_100161565.1">
    <property type="nucleotide sequence ID" value="NZ_PGTB01000010.1"/>
</dbReference>
<gene>
    <name evidence="2" type="ORF">CVM52_05610</name>
</gene>
<dbReference type="CDD" id="cd04301">
    <property type="entry name" value="NAT_SF"/>
    <property type="match status" value="1"/>
</dbReference>
<keyword evidence="2" id="KW-0808">Transferase</keyword>
<dbReference type="InterPro" id="IPR000182">
    <property type="entry name" value="GNAT_dom"/>
</dbReference>
<dbReference type="Proteomes" id="UP000231553">
    <property type="component" value="Unassembled WGS sequence"/>
</dbReference>
<proteinExistence type="predicted"/>